<protein>
    <recommendedName>
        <fullName evidence="4">Sel1 repeat family protein</fullName>
    </recommendedName>
</protein>
<organism evidence="2 3">
    <name type="scientific">Microdochium bolleyi</name>
    <dbReference type="NCBI Taxonomy" id="196109"/>
    <lineage>
        <taxon>Eukaryota</taxon>
        <taxon>Fungi</taxon>
        <taxon>Dikarya</taxon>
        <taxon>Ascomycota</taxon>
        <taxon>Pezizomycotina</taxon>
        <taxon>Sordariomycetes</taxon>
        <taxon>Xylariomycetidae</taxon>
        <taxon>Xylariales</taxon>
        <taxon>Microdochiaceae</taxon>
        <taxon>Microdochium</taxon>
    </lineage>
</organism>
<gene>
    <name evidence="2" type="ORF">Micbo1qcDRAFT_159917</name>
</gene>
<feature type="compositionally biased region" description="Low complexity" evidence="1">
    <location>
        <begin position="207"/>
        <end position="216"/>
    </location>
</feature>
<dbReference type="SUPFAM" id="SSF81901">
    <property type="entry name" value="HCP-like"/>
    <property type="match status" value="1"/>
</dbReference>
<sequence length="239" mass="26480">MVRLAQRTQKLGQPQFRPAEAAFRRILDRMKSKPLSADAASLAGILASYELQLKHIPQAKAGGSQLQQEITTLSILKNLNKTIEWYRYAARVGGDEPGAFDWQISCAEGLATCYDMQGNTDRAFEIWEYVAKTLDHPHGCFHYARHLVERGADRASVEEWLLKAAAGGHGEAIAELEISYRRLAERATSKEEFHHFSIMADEWKAMSASSTTPPSSWDAVPSEKSAGKAGQQSSQDNGQ</sequence>
<evidence type="ECO:0008006" key="4">
    <source>
        <dbReference type="Google" id="ProtNLM"/>
    </source>
</evidence>
<dbReference type="InParanoid" id="A0A136JBX4"/>
<evidence type="ECO:0000313" key="2">
    <source>
        <dbReference type="EMBL" id="KXJ94671.1"/>
    </source>
</evidence>
<evidence type="ECO:0000313" key="3">
    <source>
        <dbReference type="Proteomes" id="UP000070501"/>
    </source>
</evidence>
<dbReference type="STRING" id="196109.A0A136JBX4"/>
<evidence type="ECO:0000256" key="1">
    <source>
        <dbReference type="SAM" id="MobiDB-lite"/>
    </source>
</evidence>
<dbReference type="AlphaFoldDB" id="A0A136JBX4"/>
<accession>A0A136JBX4</accession>
<dbReference type="Proteomes" id="UP000070501">
    <property type="component" value="Unassembled WGS sequence"/>
</dbReference>
<dbReference type="InterPro" id="IPR011990">
    <property type="entry name" value="TPR-like_helical_dom_sf"/>
</dbReference>
<dbReference type="OrthoDB" id="5379420at2759"/>
<dbReference type="EMBL" id="KQ964247">
    <property type="protein sequence ID" value="KXJ94671.1"/>
    <property type="molecule type" value="Genomic_DNA"/>
</dbReference>
<feature type="region of interest" description="Disordered" evidence="1">
    <location>
        <begin position="207"/>
        <end position="239"/>
    </location>
</feature>
<feature type="compositionally biased region" description="Polar residues" evidence="1">
    <location>
        <begin position="230"/>
        <end position="239"/>
    </location>
</feature>
<keyword evidence="3" id="KW-1185">Reference proteome</keyword>
<dbReference type="Gene3D" id="1.25.40.10">
    <property type="entry name" value="Tetratricopeptide repeat domain"/>
    <property type="match status" value="1"/>
</dbReference>
<proteinExistence type="predicted"/>
<name>A0A136JBX4_9PEZI</name>
<reference evidence="3" key="1">
    <citation type="submission" date="2016-02" db="EMBL/GenBank/DDBJ databases">
        <title>Draft genome sequence of Microdochium bolleyi, a fungal endophyte of beachgrass.</title>
        <authorList>
            <consortium name="DOE Joint Genome Institute"/>
            <person name="David A.S."/>
            <person name="May G."/>
            <person name="Haridas S."/>
            <person name="Lim J."/>
            <person name="Wang M."/>
            <person name="Labutti K."/>
            <person name="Lipzen A."/>
            <person name="Barry K."/>
            <person name="Grigoriev I.V."/>
        </authorList>
    </citation>
    <scope>NUCLEOTIDE SEQUENCE [LARGE SCALE GENOMIC DNA]</scope>
    <source>
        <strain evidence="3">J235TASD1</strain>
    </source>
</reference>